<feature type="transmembrane region" description="Helical" evidence="1">
    <location>
        <begin position="126"/>
        <end position="148"/>
    </location>
</feature>
<feature type="transmembrane region" description="Helical" evidence="1">
    <location>
        <begin position="242"/>
        <end position="271"/>
    </location>
</feature>
<accession>A0ABS2CPF7</accession>
<sequence length="408" mass="43383">MALTDQRPSTEPAQTARRRVGDLLLPLVVFAVARVVSGAMLTVAARRQPDLTDYPFWHVEGTRPAGPSYLEILSNWDGQWFKTIALHGYGGVEAAEASGQSALAFSPVYPAVVRAVMAVTGLGFEAAATTVSLLASAAAVVLLFRWLLVTRGRGPAVAAVAVLSFFPAAPVLQAAYSDGLALLLVVVLLRAVAEDRWRVAWAVAPLLALTRPVLLPVALLMLVVRWRAEGGRLRAVLADRRFLARVAGIGALAFLWPVLAGVISGSAAAYSETLKAWRSDGLSVGGWFSGLWTNGLQVPAVLAAVLLVALVALRLRRRVPDGPADHLGTWAGAYLVFVLATAPPNAGIIRHTLLTLVPLGTVGPMAADLPPRRRAVLLGVVVVLEVVLMWLWVRYVFVVADPDAARIP</sequence>
<protein>
    <recommendedName>
        <fullName evidence="4">Mannosyltransferase PIG-V</fullName>
    </recommendedName>
</protein>
<evidence type="ECO:0000256" key="1">
    <source>
        <dbReference type="SAM" id="Phobius"/>
    </source>
</evidence>
<evidence type="ECO:0000313" key="3">
    <source>
        <dbReference type="Proteomes" id="UP001430172"/>
    </source>
</evidence>
<proteinExistence type="predicted"/>
<keyword evidence="3" id="KW-1185">Reference proteome</keyword>
<feature type="transmembrane region" description="Helical" evidence="1">
    <location>
        <begin position="199"/>
        <end position="222"/>
    </location>
</feature>
<keyword evidence="1" id="KW-0472">Membrane</keyword>
<evidence type="ECO:0008006" key="4">
    <source>
        <dbReference type="Google" id="ProtNLM"/>
    </source>
</evidence>
<comment type="caution">
    <text evidence="2">The sequence shown here is derived from an EMBL/GenBank/DDBJ whole genome shotgun (WGS) entry which is preliminary data.</text>
</comment>
<feature type="transmembrane region" description="Helical" evidence="1">
    <location>
        <begin position="291"/>
        <end position="313"/>
    </location>
</feature>
<keyword evidence="1" id="KW-0812">Transmembrane</keyword>
<feature type="transmembrane region" description="Helical" evidence="1">
    <location>
        <begin position="375"/>
        <end position="393"/>
    </location>
</feature>
<gene>
    <name evidence="2" type="ORF">JQN70_11145</name>
</gene>
<evidence type="ECO:0000313" key="2">
    <source>
        <dbReference type="EMBL" id="MBM6400944.1"/>
    </source>
</evidence>
<keyword evidence="1" id="KW-1133">Transmembrane helix</keyword>
<organism evidence="2 3">
    <name type="scientific">Phycicoccus sonneratiae</name>
    <dbReference type="NCBI Taxonomy" id="2807628"/>
    <lineage>
        <taxon>Bacteria</taxon>
        <taxon>Bacillati</taxon>
        <taxon>Actinomycetota</taxon>
        <taxon>Actinomycetes</taxon>
        <taxon>Micrococcales</taxon>
        <taxon>Intrasporangiaceae</taxon>
        <taxon>Phycicoccus</taxon>
    </lineage>
</organism>
<dbReference type="Proteomes" id="UP001430172">
    <property type="component" value="Unassembled WGS sequence"/>
</dbReference>
<feature type="transmembrane region" description="Helical" evidence="1">
    <location>
        <begin position="160"/>
        <end position="193"/>
    </location>
</feature>
<name>A0ABS2CPF7_9MICO</name>
<feature type="transmembrane region" description="Helical" evidence="1">
    <location>
        <begin position="23"/>
        <end position="45"/>
    </location>
</feature>
<dbReference type="EMBL" id="JAFDVD010000012">
    <property type="protein sequence ID" value="MBM6400944.1"/>
    <property type="molecule type" value="Genomic_DNA"/>
</dbReference>
<dbReference type="RefSeq" id="WP_204131414.1">
    <property type="nucleotide sequence ID" value="NZ_JAFDVD010000012.1"/>
</dbReference>
<reference evidence="2" key="1">
    <citation type="submission" date="2021-02" db="EMBL/GenBank/DDBJ databases">
        <title>Phycicoccus sp. MQZ13P-5T, whole genome shotgun sequence.</title>
        <authorList>
            <person name="Tuo L."/>
        </authorList>
    </citation>
    <scope>NUCLEOTIDE SEQUENCE</scope>
    <source>
        <strain evidence="2">MQZ13P-5</strain>
    </source>
</reference>